<dbReference type="AlphaFoldDB" id="A0A699V6Z7"/>
<dbReference type="EMBL" id="BKCJ011398824">
    <property type="protein sequence ID" value="GFD29873.1"/>
    <property type="molecule type" value="Genomic_DNA"/>
</dbReference>
<accession>A0A699V6Z7</accession>
<comment type="caution">
    <text evidence="1">The sequence shown here is derived from an EMBL/GenBank/DDBJ whole genome shotgun (WGS) entry which is preliminary data.</text>
</comment>
<proteinExistence type="predicted"/>
<feature type="non-terminal residue" evidence="1">
    <location>
        <position position="1"/>
    </location>
</feature>
<organism evidence="1">
    <name type="scientific">Tanacetum cinerariifolium</name>
    <name type="common">Dalmatian daisy</name>
    <name type="synonym">Chrysanthemum cinerariifolium</name>
    <dbReference type="NCBI Taxonomy" id="118510"/>
    <lineage>
        <taxon>Eukaryota</taxon>
        <taxon>Viridiplantae</taxon>
        <taxon>Streptophyta</taxon>
        <taxon>Embryophyta</taxon>
        <taxon>Tracheophyta</taxon>
        <taxon>Spermatophyta</taxon>
        <taxon>Magnoliopsida</taxon>
        <taxon>eudicotyledons</taxon>
        <taxon>Gunneridae</taxon>
        <taxon>Pentapetalae</taxon>
        <taxon>asterids</taxon>
        <taxon>campanulids</taxon>
        <taxon>Asterales</taxon>
        <taxon>Asteraceae</taxon>
        <taxon>Asteroideae</taxon>
        <taxon>Anthemideae</taxon>
        <taxon>Anthemidinae</taxon>
        <taxon>Tanacetum</taxon>
    </lineage>
</organism>
<protein>
    <submittedName>
        <fullName evidence="1">Uncharacterized protein</fullName>
    </submittedName>
</protein>
<name>A0A699V6Z7_TANCI</name>
<evidence type="ECO:0000313" key="1">
    <source>
        <dbReference type="EMBL" id="GFD29873.1"/>
    </source>
</evidence>
<feature type="non-terminal residue" evidence="1">
    <location>
        <position position="147"/>
    </location>
</feature>
<reference evidence="1" key="1">
    <citation type="journal article" date="2019" name="Sci. Rep.">
        <title>Draft genome of Tanacetum cinerariifolium, the natural source of mosquito coil.</title>
        <authorList>
            <person name="Yamashiro T."/>
            <person name="Shiraishi A."/>
            <person name="Satake H."/>
            <person name="Nakayama K."/>
        </authorList>
    </citation>
    <scope>NUCLEOTIDE SEQUENCE</scope>
</reference>
<sequence length="147" mass="15843">RPRDGQAEQAVFMQQTEIIVWEFAAVVIALGGVGEVLRDALQTREEGFTGLIDARAGGLDNGEFGRLSIHGQANGIETRIEAMGHIDMLVQDALALIDISGVLQALDDAVINAYAFHFGVLVDRQMHLEWQTGDLGLCGGVLLRMGV</sequence>
<gene>
    <name evidence="1" type="ORF">Tci_901842</name>
</gene>